<dbReference type="GO" id="GO:0045815">
    <property type="term" value="P:transcription initiation-coupled chromatin remodeling"/>
    <property type="evidence" value="ECO:0007669"/>
    <property type="project" value="TreeGrafter"/>
</dbReference>
<dbReference type="InterPro" id="IPR027417">
    <property type="entry name" value="P-loop_NTPase"/>
</dbReference>
<dbReference type="Proteomes" id="UP000023152">
    <property type="component" value="Unassembled WGS sequence"/>
</dbReference>
<evidence type="ECO:0000256" key="3">
    <source>
        <dbReference type="ARBA" id="ARBA00022840"/>
    </source>
</evidence>
<name>X6NQH1_RETFI</name>
<evidence type="ECO:0000313" key="8">
    <source>
        <dbReference type="EMBL" id="ETO27934.1"/>
    </source>
</evidence>
<dbReference type="EMBL" id="ASPP01006956">
    <property type="protein sequence ID" value="ETO27934.1"/>
    <property type="molecule type" value="Genomic_DNA"/>
</dbReference>
<dbReference type="FunFam" id="3.40.50.300:FF:000061">
    <property type="entry name" value="ATPase family, AAA domain-containing 2"/>
    <property type="match status" value="1"/>
</dbReference>
<evidence type="ECO:0000256" key="6">
    <source>
        <dbReference type="SAM" id="MobiDB-lite"/>
    </source>
</evidence>
<feature type="domain" description="AAA+ ATPase" evidence="7">
    <location>
        <begin position="41"/>
        <end position="190"/>
    </location>
</feature>
<dbReference type="OrthoDB" id="5421at2759"/>
<dbReference type="PANTHER" id="PTHR23069:SF7">
    <property type="entry name" value="P-LOOP CONTAINING NUCLEOSIDE TRIPHOSPHATE HYDROLASES SUPERFAMILY PROTEIN"/>
    <property type="match status" value="1"/>
</dbReference>
<evidence type="ECO:0000256" key="4">
    <source>
        <dbReference type="ARBA" id="ARBA00023117"/>
    </source>
</evidence>
<dbReference type="InterPro" id="IPR003960">
    <property type="entry name" value="ATPase_AAA_CS"/>
</dbReference>
<dbReference type="PANTHER" id="PTHR23069">
    <property type="entry name" value="AAA DOMAIN-CONTAINING"/>
    <property type="match status" value="1"/>
</dbReference>
<dbReference type="InterPro" id="IPR003959">
    <property type="entry name" value="ATPase_AAA_core"/>
</dbReference>
<keyword evidence="4" id="KW-0103">Bromodomain</keyword>
<sequence>MSELIGGLQEVFQVLKESVVLPLQYPELFMSGDKGGIQMKCVKGILLHGPPGTGKTLLMKNLMQYCQSQFRSTPISFFSRRGPDLLSKYHGETERNLRSLFQRAKQCAPSVIFFDEIDGLCPIRSHKHEQVHNSVVTTLLSLMDGLEKETRTSKLQHVFVIAATNRIDNIDPALRRPGRFDRELCIGLPGSKARLEILRIHCQKWPNFEQMTTDDQWNKYFQTLVQQTVGLSGADLQYLCNQAFWHGVRRIFPNLCDTSADQQHFLKKIKESNFSIEIQDFQTVLRADSSISKKTWIHFPDVQDLFLDHRLSDLFANLLKRVQFFFDCSHINVDLHAYQIGAEQQQEEKERQLSFVHSQTLSPCSMSKLGRILYHDHLLLSCDEDQSARLHLLLRLLLLRLEQANIEYVTFPYVMAEPSLPEMYRLVTTQVLQALRQHDRIGVIVIPDIHCLLLCCVTTFFCASEQTPSLRQFSLCGLVLQRNLLLTSLSLLKNRHSFLVIATSSVKWSISNAQKFDWPMDVFRFFNNRGIFSVDQKIFGSVHGICIFFCFSKTTNLNVNSSKYALHFKLKQLYKSFEKEKGPLLRENVIRGVSCFINKKSTNSIGVKKMRKNKNEKKKDSDSTETNQKNNNIKLCKQMFDGNFK</sequence>
<evidence type="ECO:0000256" key="5">
    <source>
        <dbReference type="RuleBase" id="RU003651"/>
    </source>
</evidence>
<reference evidence="8 9" key="1">
    <citation type="journal article" date="2013" name="Curr. Biol.">
        <title>The Genome of the Foraminiferan Reticulomyxa filosa.</title>
        <authorList>
            <person name="Glockner G."/>
            <person name="Hulsmann N."/>
            <person name="Schleicher M."/>
            <person name="Noegel A.A."/>
            <person name="Eichinger L."/>
            <person name="Gallinger C."/>
            <person name="Pawlowski J."/>
            <person name="Sierra R."/>
            <person name="Euteneuer U."/>
            <person name="Pillet L."/>
            <person name="Moustafa A."/>
            <person name="Platzer M."/>
            <person name="Groth M."/>
            <person name="Szafranski K."/>
            <person name="Schliwa M."/>
        </authorList>
    </citation>
    <scope>NUCLEOTIDE SEQUENCE [LARGE SCALE GENOMIC DNA]</scope>
</reference>
<dbReference type="SUPFAM" id="SSF52540">
    <property type="entry name" value="P-loop containing nucleoside triphosphate hydrolases"/>
    <property type="match status" value="1"/>
</dbReference>
<dbReference type="PROSITE" id="PS00674">
    <property type="entry name" value="AAA"/>
    <property type="match status" value="1"/>
</dbReference>
<dbReference type="Gene3D" id="1.10.8.60">
    <property type="match status" value="1"/>
</dbReference>
<evidence type="ECO:0000256" key="1">
    <source>
        <dbReference type="ARBA" id="ARBA00006914"/>
    </source>
</evidence>
<dbReference type="AlphaFoldDB" id="X6NQH1"/>
<dbReference type="GO" id="GO:0016887">
    <property type="term" value="F:ATP hydrolysis activity"/>
    <property type="evidence" value="ECO:0007669"/>
    <property type="project" value="InterPro"/>
</dbReference>
<evidence type="ECO:0000256" key="2">
    <source>
        <dbReference type="ARBA" id="ARBA00022741"/>
    </source>
</evidence>
<dbReference type="InterPro" id="IPR045199">
    <property type="entry name" value="ATAD2-like"/>
</dbReference>
<dbReference type="GO" id="GO:0005524">
    <property type="term" value="F:ATP binding"/>
    <property type="evidence" value="ECO:0007669"/>
    <property type="project" value="UniProtKB-KW"/>
</dbReference>
<dbReference type="InterPro" id="IPR003593">
    <property type="entry name" value="AAA+_ATPase"/>
</dbReference>
<keyword evidence="3 5" id="KW-0067">ATP-binding</keyword>
<proteinExistence type="inferred from homology"/>
<dbReference type="GO" id="GO:0003682">
    <property type="term" value="F:chromatin binding"/>
    <property type="evidence" value="ECO:0007669"/>
    <property type="project" value="TreeGrafter"/>
</dbReference>
<dbReference type="GO" id="GO:0006334">
    <property type="term" value="P:nucleosome assembly"/>
    <property type="evidence" value="ECO:0007669"/>
    <property type="project" value="TreeGrafter"/>
</dbReference>
<dbReference type="GO" id="GO:0005634">
    <property type="term" value="C:nucleus"/>
    <property type="evidence" value="ECO:0007669"/>
    <property type="project" value="TreeGrafter"/>
</dbReference>
<dbReference type="GO" id="GO:0006337">
    <property type="term" value="P:nucleosome disassembly"/>
    <property type="evidence" value="ECO:0007669"/>
    <property type="project" value="TreeGrafter"/>
</dbReference>
<dbReference type="GO" id="GO:0042393">
    <property type="term" value="F:histone binding"/>
    <property type="evidence" value="ECO:0007669"/>
    <property type="project" value="TreeGrafter"/>
</dbReference>
<dbReference type="Pfam" id="PF00004">
    <property type="entry name" value="AAA"/>
    <property type="match status" value="1"/>
</dbReference>
<gene>
    <name evidence="8" type="ORF">RFI_09199</name>
</gene>
<comment type="caution">
    <text evidence="8">The sequence shown here is derived from an EMBL/GenBank/DDBJ whole genome shotgun (WGS) entry which is preliminary data.</text>
</comment>
<keyword evidence="9" id="KW-1185">Reference proteome</keyword>
<evidence type="ECO:0000313" key="9">
    <source>
        <dbReference type="Proteomes" id="UP000023152"/>
    </source>
</evidence>
<dbReference type="Gene3D" id="3.40.50.300">
    <property type="entry name" value="P-loop containing nucleotide triphosphate hydrolases"/>
    <property type="match status" value="1"/>
</dbReference>
<dbReference type="SMART" id="SM00382">
    <property type="entry name" value="AAA"/>
    <property type="match status" value="1"/>
</dbReference>
<keyword evidence="2 5" id="KW-0547">Nucleotide-binding</keyword>
<protein>
    <recommendedName>
        <fullName evidence="7">AAA+ ATPase domain-containing protein</fullName>
    </recommendedName>
</protein>
<organism evidence="8 9">
    <name type="scientific">Reticulomyxa filosa</name>
    <dbReference type="NCBI Taxonomy" id="46433"/>
    <lineage>
        <taxon>Eukaryota</taxon>
        <taxon>Sar</taxon>
        <taxon>Rhizaria</taxon>
        <taxon>Retaria</taxon>
        <taxon>Foraminifera</taxon>
        <taxon>Monothalamids</taxon>
        <taxon>Reticulomyxidae</taxon>
        <taxon>Reticulomyxa</taxon>
    </lineage>
</organism>
<accession>X6NQH1</accession>
<feature type="region of interest" description="Disordered" evidence="6">
    <location>
        <begin position="607"/>
        <end position="628"/>
    </location>
</feature>
<evidence type="ECO:0000259" key="7">
    <source>
        <dbReference type="SMART" id="SM00382"/>
    </source>
</evidence>
<comment type="similarity">
    <text evidence="1 5">Belongs to the AAA ATPase family.</text>
</comment>